<evidence type="ECO:0000313" key="3">
    <source>
        <dbReference type="EMBL" id="QWY78058.1"/>
    </source>
</evidence>
<feature type="compositionally biased region" description="Polar residues" evidence="1">
    <location>
        <begin position="58"/>
        <end position="79"/>
    </location>
</feature>
<evidence type="ECO:0000313" key="4">
    <source>
        <dbReference type="Proteomes" id="UP000683551"/>
    </source>
</evidence>
<evidence type="ECO:0000256" key="1">
    <source>
        <dbReference type="SAM" id="MobiDB-lite"/>
    </source>
</evidence>
<dbReference type="RefSeq" id="WP_273145536.1">
    <property type="nucleotide sequence ID" value="NZ_CP053675.1"/>
</dbReference>
<accession>A0A9E6MXA5</accession>
<evidence type="ECO:0000256" key="2">
    <source>
        <dbReference type="SAM" id="Phobius"/>
    </source>
</evidence>
<name>A0A9E6MXA5_9PROT</name>
<dbReference type="Proteomes" id="UP000683551">
    <property type="component" value="Chromosome"/>
</dbReference>
<feature type="region of interest" description="Disordered" evidence="1">
    <location>
        <begin position="58"/>
        <end position="94"/>
    </location>
</feature>
<keyword evidence="2" id="KW-0812">Transmembrane</keyword>
<sequence>MASLDKTSVRSQVEKVRKDFEQLRSDGKVSPEVQAIMSSMLMIVELILAIFLERTTKKNSANSSIPPSQTDKDNSSLTDPGSKGKGKKADGETVKNRRTIETLTIVPVDYCDKCGADLRQVGCTHAPGVREDVASPELI</sequence>
<dbReference type="AlphaFoldDB" id="A0A9E6MXA5"/>
<keyword evidence="2" id="KW-0472">Membrane</keyword>
<gene>
    <name evidence="3" type="ORF">JZL65_02960</name>
</gene>
<proteinExistence type="predicted"/>
<dbReference type="EMBL" id="CP071137">
    <property type="protein sequence ID" value="QWY78058.1"/>
    <property type="molecule type" value="Genomic_DNA"/>
</dbReference>
<organism evidence="3 4">
    <name type="scientific">Ferrovum myxofaciens</name>
    <dbReference type="NCBI Taxonomy" id="416213"/>
    <lineage>
        <taxon>Bacteria</taxon>
        <taxon>Pseudomonadati</taxon>
        <taxon>Pseudomonadota</taxon>
        <taxon>Betaproteobacteria</taxon>
        <taxon>Ferrovales</taxon>
        <taxon>Ferrovaceae</taxon>
        <taxon>Ferrovum</taxon>
    </lineage>
</organism>
<feature type="transmembrane region" description="Helical" evidence="2">
    <location>
        <begin position="33"/>
        <end position="52"/>
    </location>
</feature>
<protein>
    <submittedName>
        <fullName evidence="3">Uncharacterized protein</fullName>
    </submittedName>
</protein>
<reference evidence="3" key="1">
    <citation type="submission" date="2021-02" db="EMBL/GenBank/DDBJ databases">
        <title>Comparative genomics of Ferrovum myxofaciens strains, predominant extremophile bacteria forming large biofilm stalactites in acid mine ecosystems.</title>
        <authorList>
            <person name="Burkartova K."/>
            <person name="Ridl J."/>
            <person name="Pajer P."/>
            <person name="Falteisek L."/>
        </authorList>
    </citation>
    <scope>NUCLEOTIDE SEQUENCE</scope>
    <source>
        <strain evidence="3">MI1III</strain>
    </source>
</reference>
<keyword evidence="2" id="KW-1133">Transmembrane helix</keyword>